<sequence>MRFRGIVSSYCLGKPTQPHTRNHHWLLLLLLPRTVASFSSSPSSQRSVRWNSKTSVVITNPVLLLLESCDSMSQLKQIQSHMITYGLISHTFPVSRVLAFCALSYAGDLGHARVLFDRIDSPNTYMWNTMIRGYARAGMGAAGLGLFLEMIRLRVELDRRSFIFALKACESFDGSIEAGDFIHCMVRKMGFDGDLLVLNGLLHFYAEFGVLSLARKVFDEIPHRDVYSWTSMIDGYVGCDYAEEALRLFESMLQSNVRPNEVTVIPVLSACSKRGDLNFGKIVHEVVRKENVGSSLNVNNALIDMYVKCGCLTRAREIFDGMQSRDVFSWTSMVNGYAKSGDPELARMLFNAMPEKNVVSWTTMVAGYSQNNRPGEALSLFEEMIGTGVVPVENTLVCALSACGQLGLLDTGRGLYDSYIASKIVPFSVILGNAFIDMYAKCGCIEEAAQIFEEMPGKDLVSWNSMIKAYAVHGHPREALALFNQLCNSGPNPDDITFLSVLSACSHAGLVPEGREHFESMIRYGIHPKVEHYACLIDLCGRRGLIQEAYELATSLPFKPSEAIWGAILSACRMHGDTNMAKVAGDKVLELDPEDSGVYSLLAEVYAKGKEWGEVSRVRRMMRERKAMKKAPGHSSIKLDGKFHEFLAADESHPRKEAIYWVINQLRHATHQYHLSTQSDIYAFE</sequence>
<dbReference type="EMBL" id="CM042889">
    <property type="protein sequence ID" value="KAI4319440.1"/>
    <property type="molecule type" value="Genomic_DNA"/>
</dbReference>
<name>A0ACB9M6R8_9MYRT</name>
<gene>
    <name evidence="1" type="ORF">MLD38_033037</name>
</gene>
<protein>
    <submittedName>
        <fullName evidence="1">Uncharacterized protein</fullName>
    </submittedName>
</protein>
<organism evidence="1 2">
    <name type="scientific">Melastoma candidum</name>
    <dbReference type="NCBI Taxonomy" id="119954"/>
    <lineage>
        <taxon>Eukaryota</taxon>
        <taxon>Viridiplantae</taxon>
        <taxon>Streptophyta</taxon>
        <taxon>Embryophyta</taxon>
        <taxon>Tracheophyta</taxon>
        <taxon>Spermatophyta</taxon>
        <taxon>Magnoliopsida</taxon>
        <taxon>eudicotyledons</taxon>
        <taxon>Gunneridae</taxon>
        <taxon>Pentapetalae</taxon>
        <taxon>rosids</taxon>
        <taxon>malvids</taxon>
        <taxon>Myrtales</taxon>
        <taxon>Melastomataceae</taxon>
        <taxon>Melastomatoideae</taxon>
        <taxon>Melastomateae</taxon>
        <taxon>Melastoma</taxon>
    </lineage>
</organism>
<evidence type="ECO:0000313" key="2">
    <source>
        <dbReference type="Proteomes" id="UP001057402"/>
    </source>
</evidence>
<keyword evidence="2" id="KW-1185">Reference proteome</keyword>
<accession>A0ACB9M6R8</accession>
<proteinExistence type="predicted"/>
<dbReference type="Proteomes" id="UP001057402">
    <property type="component" value="Chromosome 10"/>
</dbReference>
<reference evidence="2" key="1">
    <citation type="journal article" date="2023" name="Front. Plant Sci.">
        <title>Chromosomal-level genome assembly of Melastoma candidum provides insights into trichome evolution.</title>
        <authorList>
            <person name="Zhong Y."/>
            <person name="Wu W."/>
            <person name="Sun C."/>
            <person name="Zou P."/>
            <person name="Liu Y."/>
            <person name="Dai S."/>
            <person name="Zhou R."/>
        </authorList>
    </citation>
    <scope>NUCLEOTIDE SEQUENCE [LARGE SCALE GENOMIC DNA]</scope>
</reference>
<comment type="caution">
    <text evidence="1">The sequence shown here is derived from an EMBL/GenBank/DDBJ whole genome shotgun (WGS) entry which is preliminary data.</text>
</comment>
<evidence type="ECO:0000313" key="1">
    <source>
        <dbReference type="EMBL" id="KAI4319440.1"/>
    </source>
</evidence>